<organism evidence="2">
    <name type="scientific">Streptomyces haneummycinicus</name>
    <dbReference type="NCBI Taxonomy" id="3074435"/>
    <lineage>
        <taxon>Bacteria</taxon>
        <taxon>Bacillati</taxon>
        <taxon>Actinomycetota</taxon>
        <taxon>Actinomycetes</taxon>
        <taxon>Kitasatosporales</taxon>
        <taxon>Streptomycetaceae</taxon>
        <taxon>Streptomyces</taxon>
    </lineage>
</organism>
<name>A0AAT9HVT9_9ACTN</name>
<evidence type="ECO:0000256" key="1">
    <source>
        <dbReference type="SAM" id="MobiDB-lite"/>
    </source>
</evidence>
<dbReference type="AlphaFoldDB" id="A0AAT9HVT9"/>
<reference evidence="2" key="1">
    <citation type="submission" date="2024-06" db="EMBL/GenBank/DDBJ databases">
        <authorList>
            <consortium name="consrtm"/>
            <person name="Uemura M."/>
            <person name="Terahara T."/>
        </authorList>
    </citation>
    <scope>NUCLEOTIDE SEQUENCE</scope>
    <source>
        <strain evidence="2">KM77-8</strain>
    </source>
</reference>
<evidence type="ECO:0000313" key="2">
    <source>
        <dbReference type="EMBL" id="BFO21559.1"/>
    </source>
</evidence>
<sequence length="104" mass="11514">MLERRPAAAGRTPSRRRGRVLAGALGRRGAGHPRPAPGGRPDDEAAWSEYIRKREHLERLGITVVQVTPRRLRDAMEQQAAVVRTALMASADREPSAYVLVLPR</sequence>
<protein>
    <recommendedName>
        <fullName evidence="3">DUF559 domain-containing protein</fullName>
    </recommendedName>
</protein>
<accession>A0AAT9HVT9</accession>
<proteinExistence type="predicted"/>
<gene>
    <name evidence="2" type="ORF">SHKM778_79470</name>
</gene>
<evidence type="ECO:0008006" key="3">
    <source>
        <dbReference type="Google" id="ProtNLM"/>
    </source>
</evidence>
<dbReference type="EMBL" id="AP035768">
    <property type="protein sequence ID" value="BFO21559.1"/>
    <property type="molecule type" value="Genomic_DNA"/>
</dbReference>
<feature type="region of interest" description="Disordered" evidence="1">
    <location>
        <begin position="1"/>
        <end position="44"/>
    </location>
</feature>
<reference evidence="2" key="2">
    <citation type="submission" date="2024-07" db="EMBL/GenBank/DDBJ databases">
        <title>Streptomyces haneummycinica sp. nov., a new antibiotic-producing actinobacterium isolated from marine sediment.</title>
        <authorList>
            <person name="Uemura M."/>
            <person name="Hamada M."/>
            <person name="Hirano S."/>
            <person name="Kobayashi K."/>
            <person name="Ohshiro T."/>
            <person name="Kobayashi T."/>
            <person name="Terahara T."/>
        </authorList>
    </citation>
    <scope>NUCLEOTIDE SEQUENCE</scope>
    <source>
        <strain evidence="2">KM77-8</strain>
    </source>
</reference>